<accession>A0AAF3F8K1</accession>
<organism evidence="2 4">
    <name type="scientific">Mesorhabditis belari</name>
    <dbReference type="NCBI Taxonomy" id="2138241"/>
    <lineage>
        <taxon>Eukaryota</taxon>
        <taxon>Metazoa</taxon>
        <taxon>Ecdysozoa</taxon>
        <taxon>Nematoda</taxon>
        <taxon>Chromadorea</taxon>
        <taxon>Rhabditida</taxon>
        <taxon>Rhabditina</taxon>
        <taxon>Rhabditomorpha</taxon>
        <taxon>Rhabditoidea</taxon>
        <taxon>Rhabditidae</taxon>
        <taxon>Mesorhabditinae</taxon>
        <taxon>Mesorhabditis</taxon>
    </lineage>
</organism>
<sequence>MSRTWNLDAPTYVPMGTRPPFVEKSTEEFRAYLEEHGVTEAFTRALVQLKKTAPEKRPEEPLDFIAHQLGHSMNNSIEDELLNNILEDFLDRTDQDWKTELMFGCPRNDPELVAIAMHIIQSETGEMNEVMPTSLDHFNDTQMRALQRQLADLSLKAAVQQDGSSPTSASTSTPRHEKVIEKSPPTSIFSSPDSGIFEHNASIERSTKYWSSKSFAAKDFGTLF</sequence>
<proteinExistence type="predicted"/>
<reference evidence="3 4" key="1">
    <citation type="submission" date="2024-02" db="UniProtKB">
        <authorList>
            <consortium name="WormBaseParasite"/>
        </authorList>
    </citation>
    <scope>IDENTIFICATION</scope>
</reference>
<protein>
    <submittedName>
        <fullName evidence="3 4">Uncharacterized protein</fullName>
    </submittedName>
</protein>
<feature type="region of interest" description="Disordered" evidence="1">
    <location>
        <begin position="158"/>
        <end position="193"/>
    </location>
</feature>
<evidence type="ECO:0000313" key="3">
    <source>
        <dbReference type="WBParaSite" id="MBELARI_LOCUS14091"/>
    </source>
</evidence>
<dbReference type="AlphaFoldDB" id="A0AAF3F8K1"/>
<keyword evidence="2" id="KW-1185">Reference proteome</keyword>
<dbReference type="Proteomes" id="UP000887575">
    <property type="component" value="Unassembled WGS sequence"/>
</dbReference>
<dbReference type="WBParaSite" id="MBELARI_LOCUS2947">
    <property type="protein sequence ID" value="MBELARI_LOCUS2947"/>
    <property type="gene ID" value="MBELARI_LOCUS2947"/>
</dbReference>
<dbReference type="WBParaSite" id="MBELARI_LOCUS14091">
    <property type="protein sequence ID" value="MBELARI_LOCUS14091"/>
    <property type="gene ID" value="MBELARI_LOCUS14091"/>
</dbReference>
<evidence type="ECO:0000313" key="4">
    <source>
        <dbReference type="WBParaSite" id="MBELARI_LOCUS2947"/>
    </source>
</evidence>
<evidence type="ECO:0000313" key="2">
    <source>
        <dbReference type="Proteomes" id="UP000887575"/>
    </source>
</evidence>
<evidence type="ECO:0000256" key="1">
    <source>
        <dbReference type="SAM" id="MobiDB-lite"/>
    </source>
</evidence>
<feature type="compositionally biased region" description="Polar residues" evidence="1">
    <location>
        <begin position="184"/>
        <end position="193"/>
    </location>
</feature>
<name>A0AAF3F8K1_9BILA</name>
<feature type="compositionally biased region" description="Low complexity" evidence="1">
    <location>
        <begin position="164"/>
        <end position="173"/>
    </location>
</feature>